<name>F4L7R0_HALH1</name>
<dbReference type="EMBL" id="CP002692">
    <property type="protein sequence ID" value="AEE54418.1"/>
    <property type="molecule type" value="Genomic_DNA"/>
</dbReference>
<protein>
    <submittedName>
        <fullName evidence="1">Uncharacterized protein</fullName>
    </submittedName>
</protein>
<keyword evidence="2" id="KW-1185">Reference proteome</keyword>
<dbReference type="KEGG" id="hhy:Halhy_6602"/>
<reference evidence="1 2" key="1">
    <citation type="journal article" date="2011" name="Stand. Genomic Sci.">
        <title>Complete genome sequence of Haliscomenobacter hydrossis type strain (O).</title>
        <authorList>
            <consortium name="US DOE Joint Genome Institute (JGI-PGF)"/>
            <person name="Daligault H."/>
            <person name="Lapidus A."/>
            <person name="Zeytun A."/>
            <person name="Nolan M."/>
            <person name="Lucas S."/>
            <person name="Del Rio T.G."/>
            <person name="Tice H."/>
            <person name="Cheng J.F."/>
            <person name="Tapia R."/>
            <person name="Han C."/>
            <person name="Goodwin L."/>
            <person name="Pitluck S."/>
            <person name="Liolios K."/>
            <person name="Pagani I."/>
            <person name="Ivanova N."/>
            <person name="Huntemann M."/>
            <person name="Mavromatis K."/>
            <person name="Mikhailova N."/>
            <person name="Pati A."/>
            <person name="Chen A."/>
            <person name="Palaniappan K."/>
            <person name="Land M."/>
            <person name="Hauser L."/>
            <person name="Brambilla E.M."/>
            <person name="Rohde M."/>
            <person name="Verbarg S."/>
            <person name="Goker M."/>
            <person name="Bristow J."/>
            <person name="Eisen J.A."/>
            <person name="Markowitz V."/>
            <person name="Hugenholtz P."/>
            <person name="Kyrpides N.C."/>
            <person name="Klenk H.P."/>
            <person name="Woyke T."/>
        </authorList>
    </citation>
    <scope>NUCLEOTIDE SEQUENCE [LARGE SCALE GENOMIC DNA]</scope>
    <source>
        <strain evidence="2">ATCC 27775 / DSM 1100 / LMG 10767 / O</strain>
        <plasmid evidence="2">Plasmid pHALHY01</plasmid>
    </source>
</reference>
<dbReference type="HOGENOM" id="CLU_1978426_0_0_10"/>
<evidence type="ECO:0000313" key="1">
    <source>
        <dbReference type="EMBL" id="AEE54418.1"/>
    </source>
</evidence>
<dbReference type="Proteomes" id="UP000008461">
    <property type="component" value="Plasmid pHALHY01"/>
</dbReference>
<geneLocation type="plasmid" evidence="1 2">
    <name>pHALHY01</name>
</geneLocation>
<organism evidence="1 2">
    <name type="scientific">Haliscomenobacter hydrossis (strain ATCC 27775 / DSM 1100 / LMG 10767 / O)</name>
    <dbReference type="NCBI Taxonomy" id="760192"/>
    <lineage>
        <taxon>Bacteria</taxon>
        <taxon>Pseudomonadati</taxon>
        <taxon>Bacteroidota</taxon>
        <taxon>Saprospiria</taxon>
        <taxon>Saprospirales</taxon>
        <taxon>Haliscomenobacteraceae</taxon>
        <taxon>Haliscomenobacter</taxon>
    </lineage>
</organism>
<dbReference type="RefSeq" id="WP_013768935.1">
    <property type="nucleotide sequence ID" value="NC_015511.1"/>
</dbReference>
<keyword evidence="1" id="KW-0614">Plasmid</keyword>
<proteinExistence type="predicted"/>
<sequence length="126" mass="13806">MSTKPTLLPPQAGFLLVQIVYGLVSRDCRGMGICKLRPVSPTLAHGSTSPCGSSIAWAGMGEQGSFELLVLRNTVSEEQWERRFAGARFVMEESFGVPEELFGESREIKAGSYPVEAMGNYLRISF</sequence>
<gene>
    <name evidence="1" type="ordered locus">Halhy_6602</name>
</gene>
<dbReference type="AlphaFoldDB" id="F4L7R0"/>
<reference key="2">
    <citation type="submission" date="2011-04" db="EMBL/GenBank/DDBJ databases">
        <title>Complete sequence of plasmid 1 of Haliscomenobacter hydrossis DSM 1100.</title>
        <authorList>
            <consortium name="US DOE Joint Genome Institute (JGI-PGF)"/>
            <person name="Lucas S."/>
            <person name="Han J."/>
            <person name="Lapidus A."/>
            <person name="Bruce D."/>
            <person name="Goodwin L."/>
            <person name="Pitluck S."/>
            <person name="Peters L."/>
            <person name="Kyrpides N."/>
            <person name="Mavromatis K."/>
            <person name="Ivanova N."/>
            <person name="Ovchinnikova G."/>
            <person name="Pagani I."/>
            <person name="Daligault H."/>
            <person name="Detter J.C."/>
            <person name="Han C."/>
            <person name="Land M."/>
            <person name="Hauser L."/>
            <person name="Markowitz V."/>
            <person name="Cheng J.-F."/>
            <person name="Hugenholtz P."/>
            <person name="Woyke T."/>
            <person name="Wu D."/>
            <person name="Verbarg S."/>
            <person name="Frueling A."/>
            <person name="Brambilla E."/>
            <person name="Klenk H.-P."/>
            <person name="Eisen J.A."/>
        </authorList>
    </citation>
    <scope>NUCLEOTIDE SEQUENCE</scope>
    <source>
        <strain>DSM 1100</strain>
    </source>
</reference>
<evidence type="ECO:0000313" key="2">
    <source>
        <dbReference type="Proteomes" id="UP000008461"/>
    </source>
</evidence>
<accession>F4L7R0</accession>